<reference evidence="2 3" key="2">
    <citation type="journal article" date="2010" name="Stand. Genomic Sci.">
        <title>Complete genome sequence of Kribbella flavida type strain (IFO 14399).</title>
        <authorList>
            <person name="Pukall R."/>
            <person name="Lapidus A."/>
            <person name="Glavina Del Rio T."/>
            <person name="Copeland A."/>
            <person name="Tice H."/>
            <person name="Cheng J.-F."/>
            <person name="Lucas S."/>
            <person name="Chen F."/>
            <person name="Nolan M."/>
            <person name="LaButti K."/>
            <person name="Pati A."/>
            <person name="Ivanova N."/>
            <person name="Mavrommatis K."/>
            <person name="Mikhailova N."/>
            <person name="Pitluck S."/>
            <person name="Bruce D."/>
            <person name="Goodwin L."/>
            <person name="Land M."/>
            <person name="Hauser L."/>
            <person name="Chang Y.-J."/>
            <person name="Jeffries C.D."/>
            <person name="Chen A."/>
            <person name="Palaniappan K."/>
            <person name="Chain P."/>
            <person name="Rohde M."/>
            <person name="Goeker M."/>
            <person name="Bristow J."/>
            <person name="Eisen J.A."/>
            <person name="Markowitz V."/>
            <person name="Hugenholtz P."/>
            <person name="Kyrpides N.C."/>
            <person name="Klenk H.-P."/>
            <person name="Brettin T."/>
        </authorList>
    </citation>
    <scope>NUCLEOTIDE SEQUENCE [LARGE SCALE GENOMIC DNA]</scope>
    <source>
        <strain evidence="3">DSM 17836 / JCM 10339 / NBRC 14399</strain>
    </source>
</reference>
<dbReference type="OrthoDB" id="9791637at2"/>
<dbReference type="eggNOG" id="COG1917">
    <property type="taxonomic scope" value="Bacteria"/>
</dbReference>
<name>D2PTW2_KRIFD</name>
<dbReference type="STRING" id="479435.Kfla_4207"/>
<dbReference type="RefSeq" id="WP_012921799.1">
    <property type="nucleotide sequence ID" value="NC_013729.1"/>
</dbReference>
<dbReference type="HOGENOM" id="CLU_103066_1_1_11"/>
<evidence type="ECO:0000259" key="1">
    <source>
        <dbReference type="Pfam" id="PF07883"/>
    </source>
</evidence>
<sequence length="148" mass="15860">MVVSRQAHVVASGHGRTVDLGVARMRLLAGADSTDAFALTEFWGTSGGAWTVPHLHRGFEESFFVLDGRFTFTVGEEAIVANPGTYILVPRGTAHTITAAEGGGRFLTLMVPGGLEEMFFELGELPKNAIRDPAVRKAVSARYDSIPV</sequence>
<organism evidence="2 3">
    <name type="scientific">Kribbella flavida (strain DSM 17836 / JCM 10339 / NBRC 14399)</name>
    <dbReference type="NCBI Taxonomy" id="479435"/>
    <lineage>
        <taxon>Bacteria</taxon>
        <taxon>Bacillati</taxon>
        <taxon>Actinomycetota</taxon>
        <taxon>Actinomycetes</taxon>
        <taxon>Propionibacteriales</taxon>
        <taxon>Kribbellaceae</taxon>
        <taxon>Kribbella</taxon>
    </lineage>
</organism>
<evidence type="ECO:0000313" key="2">
    <source>
        <dbReference type="EMBL" id="ADB33245.1"/>
    </source>
</evidence>
<proteinExistence type="predicted"/>
<dbReference type="Pfam" id="PF07883">
    <property type="entry name" value="Cupin_2"/>
    <property type="match status" value="1"/>
</dbReference>
<dbReference type="PANTHER" id="PTHR36440:SF1">
    <property type="entry name" value="PUTATIVE (AFU_ORTHOLOGUE AFUA_8G07350)-RELATED"/>
    <property type="match status" value="1"/>
</dbReference>
<dbReference type="Gene3D" id="2.60.120.10">
    <property type="entry name" value="Jelly Rolls"/>
    <property type="match status" value="1"/>
</dbReference>
<dbReference type="SUPFAM" id="SSF51182">
    <property type="entry name" value="RmlC-like cupins"/>
    <property type="match status" value="1"/>
</dbReference>
<dbReference type="KEGG" id="kfl:Kfla_4207"/>
<dbReference type="AlphaFoldDB" id="D2PTW2"/>
<dbReference type="InterPro" id="IPR053146">
    <property type="entry name" value="QDO-like"/>
</dbReference>
<dbReference type="PANTHER" id="PTHR36440">
    <property type="entry name" value="PUTATIVE (AFU_ORTHOLOGUE AFUA_8G07350)-RELATED"/>
    <property type="match status" value="1"/>
</dbReference>
<dbReference type="EMBL" id="CP001736">
    <property type="protein sequence ID" value="ADB33245.1"/>
    <property type="molecule type" value="Genomic_DNA"/>
</dbReference>
<dbReference type="InterPro" id="IPR014710">
    <property type="entry name" value="RmlC-like_jellyroll"/>
</dbReference>
<evidence type="ECO:0000313" key="3">
    <source>
        <dbReference type="Proteomes" id="UP000007967"/>
    </source>
</evidence>
<dbReference type="Proteomes" id="UP000007967">
    <property type="component" value="Chromosome"/>
</dbReference>
<accession>D2PTW2</accession>
<gene>
    <name evidence="2" type="ordered locus">Kfla_4207</name>
</gene>
<protein>
    <submittedName>
        <fullName evidence="2">Cupin 2 conserved barrel domain protein</fullName>
    </submittedName>
</protein>
<dbReference type="InterPro" id="IPR011051">
    <property type="entry name" value="RmlC_Cupin_sf"/>
</dbReference>
<dbReference type="InterPro" id="IPR013096">
    <property type="entry name" value="Cupin_2"/>
</dbReference>
<keyword evidence="3" id="KW-1185">Reference proteome</keyword>
<reference evidence="3" key="1">
    <citation type="submission" date="2009-09" db="EMBL/GenBank/DDBJ databases">
        <title>The complete genome of Kribbella flavida DSM 17836.</title>
        <authorList>
            <consortium name="US DOE Joint Genome Institute (JGI-PGF)"/>
            <person name="Lucas S."/>
            <person name="Copeland A."/>
            <person name="Lapidus A."/>
            <person name="Glavina del Rio T."/>
            <person name="Dalin E."/>
            <person name="Tice H."/>
            <person name="Bruce D."/>
            <person name="Goodwin L."/>
            <person name="Pitluck S."/>
            <person name="Kyrpides N."/>
            <person name="Mavromatis K."/>
            <person name="Ivanova N."/>
            <person name="Saunders E."/>
            <person name="Brettin T."/>
            <person name="Detter J.C."/>
            <person name="Han C."/>
            <person name="Larimer F."/>
            <person name="Land M."/>
            <person name="Hauser L."/>
            <person name="Markowitz V."/>
            <person name="Cheng J.-F."/>
            <person name="Hugenholtz P."/>
            <person name="Woyke T."/>
            <person name="Wu D."/>
            <person name="Pukall R."/>
            <person name="Klenk H.-P."/>
            <person name="Eisen J.A."/>
        </authorList>
    </citation>
    <scope>NUCLEOTIDE SEQUENCE [LARGE SCALE GENOMIC DNA]</scope>
    <source>
        <strain evidence="3">DSM 17836 / JCM 10339 / NBRC 14399</strain>
    </source>
</reference>
<feature type="domain" description="Cupin type-2" evidence="1">
    <location>
        <begin position="48"/>
        <end position="102"/>
    </location>
</feature>